<evidence type="ECO:0000256" key="1">
    <source>
        <dbReference type="SAM" id="MobiDB-lite"/>
    </source>
</evidence>
<dbReference type="AlphaFoldDB" id="A0A1S8WNZ8"/>
<dbReference type="EMBL" id="KV898468">
    <property type="protein sequence ID" value="OON16179.1"/>
    <property type="molecule type" value="Genomic_DNA"/>
</dbReference>
<accession>A0A1S8WNZ8</accession>
<feature type="compositionally biased region" description="Acidic residues" evidence="1">
    <location>
        <begin position="1"/>
        <end position="11"/>
    </location>
</feature>
<feature type="region of interest" description="Disordered" evidence="1">
    <location>
        <begin position="1"/>
        <end position="37"/>
    </location>
</feature>
<dbReference type="GO" id="GO:0009897">
    <property type="term" value="C:external side of plasma membrane"/>
    <property type="evidence" value="ECO:0007669"/>
    <property type="project" value="TreeGrafter"/>
</dbReference>
<dbReference type="PANTHER" id="PTHR23220:SF122">
    <property type="entry name" value="INTEGRIN ALPHA-PS1"/>
    <property type="match status" value="1"/>
</dbReference>
<proteinExistence type="predicted"/>
<protein>
    <submittedName>
        <fullName evidence="2">Uncharacterized protein</fullName>
    </submittedName>
</protein>
<feature type="non-terminal residue" evidence="2">
    <location>
        <position position="417"/>
    </location>
</feature>
<feature type="non-terminal residue" evidence="2">
    <location>
        <position position="1"/>
    </location>
</feature>
<sequence length="417" mass="46494">RKDDKDQDDSDWSVKSAKSNRPRDTLNAPREEEELDSDPNIVDRLWGRLLPDIGRVYVFHGFPSNLTSNTLHRDILRLPYLASTYSYQVIWPAELPRAAPITTCGDFDTHDSGHRMFKSFGRSLSAGIDLDGNHPPDLIAGDFESDQLRDVSQVLPFPYCPNVSISVGKSKLPDYLSRPPVILDGPKSVGGRFGHSVVSMGDVNGGSTEYLAISCPYCSDPEGTREKEWSLSAGIDLDGNHAPDLIAGDFDSNQARDVSQVLPFHYCPNVSISVGKSKLWTWIIHVVFLRARNTIWFDSSEWDLPLARTLPWSGPDETECGTQCQFRVQLSVRVHGKPSLLQRHQTEQFKLHVAVDMDASIVNLVYKRLAGVSDMQNIGVSGFMSMGLLESVLPITIIRDTLMNKNRMVLLSLTLEP</sequence>
<organism evidence="2 3">
    <name type="scientific">Opisthorchis viverrini</name>
    <name type="common">Southeast Asian liver fluke</name>
    <dbReference type="NCBI Taxonomy" id="6198"/>
    <lineage>
        <taxon>Eukaryota</taxon>
        <taxon>Metazoa</taxon>
        <taxon>Spiralia</taxon>
        <taxon>Lophotrochozoa</taxon>
        <taxon>Platyhelminthes</taxon>
        <taxon>Trematoda</taxon>
        <taxon>Digenea</taxon>
        <taxon>Opisthorchiida</taxon>
        <taxon>Opisthorchiata</taxon>
        <taxon>Opisthorchiidae</taxon>
        <taxon>Opisthorchis</taxon>
    </lineage>
</organism>
<dbReference type="GO" id="GO:0008305">
    <property type="term" value="C:integrin complex"/>
    <property type="evidence" value="ECO:0007669"/>
    <property type="project" value="TreeGrafter"/>
</dbReference>
<dbReference type="SUPFAM" id="SSF69318">
    <property type="entry name" value="Integrin alpha N-terminal domain"/>
    <property type="match status" value="1"/>
</dbReference>
<dbReference type="Gene3D" id="2.130.10.130">
    <property type="entry name" value="Integrin alpha, N-terminal"/>
    <property type="match status" value="2"/>
</dbReference>
<evidence type="ECO:0000313" key="2">
    <source>
        <dbReference type="EMBL" id="OON16179.1"/>
    </source>
</evidence>
<dbReference type="Proteomes" id="UP000243686">
    <property type="component" value="Unassembled WGS sequence"/>
</dbReference>
<dbReference type="InterPro" id="IPR028994">
    <property type="entry name" value="Integrin_alpha_N"/>
</dbReference>
<dbReference type="GO" id="GO:0033627">
    <property type="term" value="P:cell adhesion mediated by integrin"/>
    <property type="evidence" value="ECO:0007669"/>
    <property type="project" value="TreeGrafter"/>
</dbReference>
<dbReference type="GO" id="GO:0007160">
    <property type="term" value="P:cell-matrix adhesion"/>
    <property type="evidence" value="ECO:0007669"/>
    <property type="project" value="TreeGrafter"/>
</dbReference>
<dbReference type="PANTHER" id="PTHR23220">
    <property type="entry name" value="INTEGRIN ALPHA"/>
    <property type="match status" value="1"/>
</dbReference>
<name>A0A1S8WNZ8_OPIVI</name>
<evidence type="ECO:0000313" key="3">
    <source>
        <dbReference type="Proteomes" id="UP000243686"/>
    </source>
</evidence>
<dbReference type="GO" id="GO:0005178">
    <property type="term" value="F:integrin binding"/>
    <property type="evidence" value="ECO:0007669"/>
    <property type="project" value="TreeGrafter"/>
</dbReference>
<keyword evidence="3" id="KW-1185">Reference proteome</keyword>
<reference evidence="2 3" key="1">
    <citation type="submission" date="2015-03" db="EMBL/GenBank/DDBJ databases">
        <title>Draft genome of the nematode, Opisthorchis viverrini.</title>
        <authorList>
            <person name="Mitreva M."/>
        </authorList>
    </citation>
    <scope>NUCLEOTIDE SEQUENCE [LARGE SCALE GENOMIC DNA]</scope>
    <source>
        <strain evidence="2">Khon Kaen</strain>
    </source>
</reference>
<gene>
    <name evidence="2" type="ORF">X801_08012</name>
</gene>
<dbReference type="GO" id="GO:0007229">
    <property type="term" value="P:integrin-mediated signaling pathway"/>
    <property type="evidence" value="ECO:0007669"/>
    <property type="project" value="TreeGrafter"/>
</dbReference>
<dbReference type="GO" id="GO:0098609">
    <property type="term" value="P:cell-cell adhesion"/>
    <property type="evidence" value="ECO:0007669"/>
    <property type="project" value="TreeGrafter"/>
</dbReference>